<dbReference type="EMBL" id="JACEIK010000190">
    <property type="protein sequence ID" value="MCD7451972.1"/>
    <property type="molecule type" value="Genomic_DNA"/>
</dbReference>
<gene>
    <name evidence="2" type="ORF">HAX54_014498</name>
</gene>
<organism evidence="2 3">
    <name type="scientific">Datura stramonium</name>
    <name type="common">Jimsonweed</name>
    <name type="synonym">Common thornapple</name>
    <dbReference type="NCBI Taxonomy" id="4076"/>
    <lineage>
        <taxon>Eukaryota</taxon>
        <taxon>Viridiplantae</taxon>
        <taxon>Streptophyta</taxon>
        <taxon>Embryophyta</taxon>
        <taxon>Tracheophyta</taxon>
        <taxon>Spermatophyta</taxon>
        <taxon>Magnoliopsida</taxon>
        <taxon>eudicotyledons</taxon>
        <taxon>Gunneridae</taxon>
        <taxon>Pentapetalae</taxon>
        <taxon>asterids</taxon>
        <taxon>lamiids</taxon>
        <taxon>Solanales</taxon>
        <taxon>Solanaceae</taxon>
        <taxon>Solanoideae</taxon>
        <taxon>Datureae</taxon>
        <taxon>Datura</taxon>
    </lineage>
</organism>
<name>A0ABS8RZE5_DATST</name>
<evidence type="ECO:0000256" key="1">
    <source>
        <dbReference type="SAM" id="MobiDB-lite"/>
    </source>
</evidence>
<feature type="compositionally biased region" description="Polar residues" evidence="1">
    <location>
        <begin position="90"/>
        <end position="101"/>
    </location>
</feature>
<reference evidence="2 3" key="1">
    <citation type="journal article" date="2021" name="BMC Genomics">
        <title>Datura genome reveals duplications of psychoactive alkaloid biosynthetic genes and high mutation rate following tissue culture.</title>
        <authorList>
            <person name="Rajewski A."/>
            <person name="Carter-House D."/>
            <person name="Stajich J."/>
            <person name="Litt A."/>
        </authorList>
    </citation>
    <scope>NUCLEOTIDE SEQUENCE [LARGE SCALE GENOMIC DNA]</scope>
    <source>
        <strain evidence="2">AR-01</strain>
    </source>
</reference>
<evidence type="ECO:0000313" key="3">
    <source>
        <dbReference type="Proteomes" id="UP000823775"/>
    </source>
</evidence>
<evidence type="ECO:0000313" key="2">
    <source>
        <dbReference type="EMBL" id="MCD7451972.1"/>
    </source>
</evidence>
<protein>
    <submittedName>
        <fullName evidence="2">Uncharacterized protein</fullName>
    </submittedName>
</protein>
<comment type="caution">
    <text evidence="2">The sequence shown here is derived from an EMBL/GenBank/DDBJ whole genome shotgun (WGS) entry which is preliminary data.</text>
</comment>
<accession>A0ABS8RZE5</accession>
<feature type="region of interest" description="Disordered" evidence="1">
    <location>
        <begin position="82"/>
        <end position="132"/>
    </location>
</feature>
<keyword evidence="3" id="KW-1185">Reference proteome</keyword>
<dbReference type="Proteomes" id="UP000823775">
    <property type="component" value="Unassembled WGS sequence"/>
</dbReference>
<sequence>MQQSAAFKILRTRLKTVPSYSFKEERFRRTSSGIPYSQLNFGGGGSQIFEEGDLNENSLDVHNGINFASKLLQFQQIQKQHHLHSRSQTRSRFVSTSSSKDVQIAEESKRSAQAVDLNMPASRSSRRGQLQL</sequence>
<feature type="compositionally biased region" description="Polar residues" evidence="1">
    <location>
        <begin position="121"/>
        <end position="132"/>
    </location>
</feature>
<proteinExistence type="predicted"/>